<name>A0A7J4JKM2_9ARCH</name>
<dbReference type="GO" id="GO:0009298">
    <property type="term" value="P:GDP-mannose biosynthetic process"/>
    <property type="evidence" value="ECO:0007669"/>
    <property type="project" value="TreeGrafter"/>
</dbReference>
<dbReference type="GO" id="GO:0016853">
    <property type="term" value="F:isomerase activity"/>
    <property type="evidence" value="ECO:0007669"/>
    <property type="project" value="UniProtKB-KW"/>
</dbReference>
<dbReference type="EMBL" id="JAGVWE010000007">
    <property type="protein sequence ID" value="MBS3063743.1"/>
    <property type="molecule type" value="Genomic_DNA"/>
</dbReference>
<gene>
    <name evidence="2" type="ORF">HA252_07190</name>
    <name evidence="3" type="ORF">J4203_07825</name>
</gene>
<reference evidence="4" key="1">
    <citation type="journal article" date="2020" name="bioRxiv">
        <title>A rank-normalized archaeal taxonomy based on genome phylogeny resolves widespread incomplete and uneven classifications.</title>
        <authorList>
            <person name="Rinke C."/>
            <person name="Chuvochina M."/>
            <person name="Mussig A.J."/>
            <person name="Chaumeil P.-A."/>
            <person name="Waite D.W."/>
            <person name="Whitman W.B."/>
            <person name="Parks D.H."/>
            <person name="Hugenholtz P."/>
        </authorList>
    </citation>
    <scope>NUCLEOTIDE SEQUENCE [LARGE SCALE GENOMIC DNA]</scope>
</reference>
<dbReference type="GO" id="GO:0005976">
    <property type="term" value="P:polysaccharide metabolic process"/>
    <property type="evidence" value="ECO:0007669"/>
    <property type="project" value="InterPro"/>
</dbReference>
<reference evidence="3" key="2">
    <citation type="submission" date="2021-03" db="EMBL/GenBank/DDBJ databases">
        <authorList>
            <person name="Jaffe A."/>
        </authorList>
    </citation>
    <scope>NUCLEOTIDE SEQUENCE</scope>
    <source>
        <strain evidence="3">RIFCSPLOWO2_01_FULL_58_19</strain>
    </source>
</reference>
<evidence type="ECO:0000313" key="3">
    <source>
        <dbReference type="EMBL" id="MBS3063743.1"/>
    </source>
</evidence>
<proteinExistence type="predicted"/>
<feature type="domain" description="Mannose-6-phosphate isomerase type II C-terminal" evidence="1">
    <location>
        <begin position="13"/>
        <end position="112"/>
    </location>
</feature>
<dbReference type="Pfam" id="PF01050">
    <property type="entry name" value="MannoseP_isomer"/>
    <property type="match status" value="1"/>
</dbReference>
<dbReference type="InterPro" id="IPR001538">
    <property type="entry name" value="Man6P_isomerase-2_C"/>
</dbReference>
<evidence type="ECO:0000313" key="2">
    <source>
        <dbReference type="EMBL" id="HIH17159.1"/>
    </source>
</evidence>
<accession>A0A7J4JKM2</accession>
<evidence type="ECO:0000259" key="1">
    <source>
        <dbReference type="Pfam" id="PF01050"/>
    </source>
</evidence>
<keyword evidence="3" id="KW-0413">Isomerase</keyword>
<dbReference type="InterPro" id="IPR051161">
    <property type="entry name" value="Mannose-6P_isomerase_type2"/>
</dbReference>
<organism evidence="2 4">
    <name type="scientific">Candidatus Iainarchaeum sp</name>
    <dbReference type="NCBI Taxonomy" id="3101447"/>
    <lineage>
        <taxon>Archaea</taxon>
        <taxon>Candidatus Iainarchaeota</taxon>
        <taxon>Candidatus Iainarchaeia</taxon>
        <taxon>Candidatus Iainarchaeales</taxon>
        <taxon>Candidatus Iainarchaeaceae</taxon>
        <taxon>Candidatus Iainarchaeum</taxon>
    </lineage>
</organism>
<dbReference type="CDD" id="cd02213">
    <property type="entry name" value="cupin_PMI_typeII_C"/>
    <property type="match status" value="1"/>
</dbReference>
<dbReference type="Proteomes" id="UP000678237">
    <property type="component" value="Unassembled WGS sequence"/>
</dbReference>
<dbReference type="Proteomes" id="UP000564964">
    <property type="component" value="Unassembled WGS sequence"/>
</dbReference>
<dbReference type="InterPro" id="IPR014710">
    <property type="entry name" value="RmlC-like_jellyroll"/>
</dbReference>
<dbReference type="GO" id="GO:0004475">
    <property type="term" value="F:mannose-1-phosphate guanylyltransferase (GTP) activity"/>
    <property type="evidence" value="ECO:0007669"/>
    <property type="project" value="TreeGrafter"/>
</dbReference>
<dbReference type="PANTHER" id="PTHR46390:SF1">
    <property type="entry name" value="MANNOSE-1-PHOSPHATE GUANYLYLTRANSFERASE"/>
    <property type="match status" value="1"/>
</dbReference>
<sequence>MGIQVMKGKPRVKTVQRPWGKFELLALNVECTVKIISVKPGQALSLQSHRRRDEYWVVLDGQGTIQVNGRKMRAARGKQVFIRRGQRHRLSAGKNPVRVLEVSFGKFLEHDEKRFSDRYGRK</sequence>
<dbReference type="Gene3D" id="2.60.120.10">
    <property type="entry name" value="Jelly Rolls"/>
    <property type="match status" value="1"/>
</dbReference>
<protein>
    <submittedName>
        <fullName evidence="2">Cupin domain-containing protein</fullName>
    </submittedName>
    <submittedName>
        <fullName evidence="3">Phosphomannose isomerase type II C-terminal cupin domain</fullName>
    </submittedName>
</protein>
<dbReference type="AlphaFoldDB" id="A0A7J4JKM2"/>
<dbReference type="SUPFAM" id="SSF51182">
    <property type="entry name" value="RmlC-like cupins"/>
    <property type="match status" value="1"/>
</dbReference>
<comment type="caution">
    <text evidence="2">The sequence shown here is derived from an EMBL/GenBank/DDBJ whole genome shotgun (WGS) entry which is preliminary data.</text>
</comment>
<evidence type="ECO:0000313" key="4">
    <source>
        <dbReference type="Proteomes" id="UP000564964"/>
    </source>
</evidence>
<dbReference type="PANTHER" id="PTHR46390">
    <property type="entry name" value="MANNOSE-1-PHOSPHATE GUANYLYLTRANSFERASE"/>
    <property type="match status" value="1"/>
</dbReference>
<dbReference type="InterPro" id="IPR011051">
    <property type="entry name" value="RmlC_Cupin_sf"/>
</dbReference>
<reference evidence="3" key="3">
    <citation type="submission" date="2021-05" db="EMBL/GenBank/DDBJ databases">
        <title>Protein family content uncovers lineage relationships and bacterial pathway maintenance mechanisms in DPANN archaea.</title>
        <authorList>
            <person name="Castelle C.J."/>
            <person name="Meheust R."/>
            <person name="Jaffe A.L."/>
            <person name="Seitz K."/>
            <person name="Gong X."/>
            <person name="Baker B.J."/>
            <person name="Banfield J.F."/>
        </authorList>
    </citation>
    <scope>NUCLEOTIDE SEQUENCE</scope>
    <source>
        <strain evidence="3">RIFCSPLOWO2_01_FULL_58_19</strain>
    </source>
</reference>
<dbReference type="EMBL" id="DUGH01000171">
    <property type="protein sequence ID" value="HIH17159.1"/>
    <property type="molecule type" value="Genomic_DNA"/>
</dbReference>